<proteinExistence type="predicted"/>
<dbReference type="KEGG" id="lrs:PX52LOC_03192"/>
<gene>
    <name evidence="3" type="ORF">PX52LOC_03192</name>
</gene>
<keyword evidence="4" id="KW-1185">Reference proteome</keyword>
<evidence type="ECO:0000313" key="3">
    <source>
        <dbReference type="EMBL" id="QEL16252.1"/>
    </source>
</evidence>
<dbReference type="EMBL" id="CP042425">
    <property type="protein sequence ID" value="QEL16252.1"/>
    <property type="molecule type" value="Genomic_DNA"/>
</dbReference>
<dbReference type="OrthoDB" id="284791at2"/>
<dbReference type="RefSeq" id="WP_149111005.1">
    <property type="nucleotide sequence ID" value="NZ_CP042425.1"/>
</dbReference>
<dbReference type="AlphaFoldDB" id="A0A5C1AEW7"/>
<dbReference type="InterPro" id="IPR025098">
    <property type="entry name" value="DUF4013"/>
</dbReference>
<feature type="transmembrane region" description="Helical" evidence="2">
    <location>
        <begin position="95"/>
        <end position="114"/>
    </location>
</feature>
<evidence type="ECO:0000313" key="4">
    <source>
        <dbReference type="Proteomes" id="UP000324974"/>
    </source>
</evidence>
<keyword evidence="2" id="KW-0812">Transmembrane</keyword>
<evidence type="ECO:0000256" key="2">
    <source>
        <dbReference type="SAM" id="Phobius"/>
    </source>
</evidence>
<feature type="transmembrane region" description="Helical" evidence="2">
    <location>
        <begin position="164"/>
        <end position="183"/>
    </location>
</feature>
<feature type="transmembrane region" description="Helical" evidence="2">
    <location>
        <begin position="126"/>
        <end position="152"/>
    </location>
</feature>
<sequence length="320" mass="35381">MSLVPPTDVALAQSDTSEVTDDPPGVAEGLFLLHDPDWRHKVFVGGLLLMIPVVGWFATLGYRKALISRLFQGDRYPLPEWRGEVWAHIWEGLKAGAVISVQYLPLCFALAALLASRDAPFGPRLLTASVFFALFPIFSTLAFPLAVVYWAWPVGVAYLHPLEAVALLAGYGAVTFVIPAGFLQVSRRGRYAAAFRYHESLPFLVRNFRAYVLAWYRSGAMSLCGHFAGPYAPWGVVWCYLGIIYSFNRVLADELARKGELSPKSWFARLDRDRLVLKPVRRFTFLVTVPSTGDVDAGVRVGPVFAPLPKAVARLIGVGR</sequence>
<keyword evidence="2" id="KW-1133">Transmembrane helix</keyword>
<evidence type="ECO:0000256" key="1">
    <source>
        <dbReference type="SAM" id="MobiDB-lite"/>
    </source>
</evidence>
<feature type="transmembrane region" description="Helical" evidence="2">
    <location>
        <begin position="42"/>
        <end position="62"/>
    </location>
</feature>
<dbReference type="Proteomes" id="UP000324974">
    <property type="component" value="Chromosome"/>
</dbReference>
<accession>A0A5C1AEW7</accession>
<protein>
    <recommendedName>
        <fullName evidence="5">DUF4013 domain-containing protein</fullName>
    </recommendedName>
</protein>
<feature type="region of interest" description="Disordered" evidence="1">
    <location>
        <begin position="1"/>
        <end position="22"/>
    </location>
</feature>
<name>A0A5C1AEW7_9BACT</name>
<organism evidence="3 4">
    <name type="scientific">Limnoglobus roseus</name>
    <dbReference type="NCBI Taxonomy" id="2598579"/>
    <lineage>
        <taxon>Bacteria</taxon>
        <taxon>Pseudomonadati</taxon>
        <taxon>Planctomycetota</taxon>
        <taxon>Planctomycetia</taxon>
        <taxon>Gemmatales</taxon>
        <taxon>Gemmataceae</taxon>
        <taxon>Limnoglobus</taxon>
    </lineage>
</organism>
<dbReference type="Pfam" id="PF13197">
    <property type="entry name" value="DUF4013"/>
    <property type="match status" value="1"/>
</dbReference>
<evidence type="ECO:0008006" key="5">
    <source>
        <dbReference type="Google" id="ProtNLM"/>
    </source>
</evidence>
<keyword evidence="2" id="KW-0472">Membrane</keyword>
<reference evidence="4" key="1">
    <citation type="submission" date="2019-08" db="EMBL/GenBank/DDBJ databases">
        <title>Limnoglobus roseus gen. nov., sp. nov., a novel freshwater planctomycete with a giant genome from the family Gemmataceae.</title>
        <authorList>
            <person name="Kulichevskaya I.S."/>
            <person name="Naumoff D.G."/>
            <person name="Miroshnikov K."/>
            <person name="Ivanova A."/>
            <person name="Philippov D.A."/>
            <person name="Hakobyan A."/>
            <person name="Rijpstra I.C."/>
            <person name="Sinninghe Damste J.S."/>
            <person name="Liesack W."/>
            <person name="Dedysh S.N."/>
        </authorList>
    </citation>
    <scope>NUCLEOTIDE SEQUENCE [LARGE SCALE GENOMIC DNA]</scope>
    <source>
        <strain evidence="4">PX52</strain>
    </source>
</reference>